<evidence type="ECO:0000313" key="3">
    <source>
        <dbReference type="EMBL" id="GLI92239.1"/>
    </source>
</evidence>
<evidence type="ECO:0000256" key="2">
    <source>
        <dbReference type="SAM" id="SignalP"/>
    </source>
</evidence>
<feature type="chain" id="PRO_5040900216" evidence="2">
    <location>
        <begin position="24"/>
        <end position="80"/>
    </location>
</feature>
<feature type="region of interest" description="Disordered" evidence="1">
    <location>
        <begin position="26"/>
        <end position="61"/>
    </location>
</feature>
<evidence type="ECO:0000313" key="4">
    <source>
        <dbReference type="Proteomes" id="UP001144323"/>
    </source>
</evidence>
<dbReference type="AlphaFoldDB" id="A0A9W6GSQ8"/>
<proteinExistence type="predicted"/>
<keyword evidence="2" id="KW-0732">Signal</keyword>
<gene>
    <name evidence="3" type="ORF">LMG27198_12310</name>
</gene>
<dbReference type="Proteomes" id="UP001144323">
    <property type="component" value="Unassembled WGS sequence"/>
</dbReference>
<comment type="caution">
    <text evidence="3">The sequence shown here is derived from an EMBL/GenBank/DDBJ whole genome shotgun (WGS) entry which is preliminary data.</text>
</comment>
<name>A0A9W6GSQ8_9HYPH</name>
<evidence type="ECO:0000256" key="1">
    <source>
        <dbReference type="SAM" id="MobiDB-lite"/>
    </source>
</evidence>
<sequence length="80" mass="8602">MDMHRFRATLIVCLTCAITDALAAPAPAATRGPKPPFARKAEKPFLAKPIEPMPEREEKPRAGWNGAYVGINAGGGFTDH</sequence>
<dbReference type="EMBL" id="BSEC01000001">
    <property type="protein sequence ID" value="GLI92239.1"/>
    <property type="molecule type" value="Genomic_DNA"/>
</dbReference>
<protein>
    <submittedName>
        <fullName evidence="3">Uncharacterized protein</fullName>
    </submittedName>
</protein>
<feature type="signal peptide" evidence="2">
    <location>
        <begin position="1"/>
        <end position="23"/>
    </location>
</feature>
<accession>A0A9W6GSQ8</accession>
<reference evidence="3" key="1">
    <citation type="journal article" date="2023" name="Int. J. Syst. Evol. Microbiol.">
        <title>Methylocystis iwaonis sp. nov., a type II methane-oxidizing bacterium from surface soil of a rice paddy field in Japan, and emended description of the genus Methylocystis (ex Whittenbury et al. 1970) Bowman et al. 1993.</title>
        <authorList>
            <person name="Kaise H."/>
            <person name="Sawadogo J.B."/>
            <person name="Alam M.S."/>
            <person name="Ueno C."/>
            <person name="Dianou D."/>
            <person name="Shinjo R."/>
            <person name="Asakawa S."/>
        </authorList>
    </citation>
    <scope>NUCLEOTIDE SEQUENCE</scope>
    <source>
        <strain evidence="3">LMG27198</strain>
    </source>
</reference>
<organism evidence="3 4">
    <name type="scientific">Methylocystis echinoides</name>
    <dbReference type="NCBI Taxonomy" id="29468"/>
    <lineage>
        <taxon>Bacteria</taxon>
        <taxon>Pseudomonadati</taxon>
        <taxon>Pseudomonadota</taxon>
        <taxon>Alphaproteobacteria</taxon>
        <taxon>Hyphomicrobiales</taxon>
        <taxon>Methylocystaceae</taxon>
        <taxon>Methylocystis</taxon>
    </lineage>
</organism>
<keyword evidence="4" id="KW-1185">Reference proteome</keyword>